<proteinExistence type="predicted"/>
<reference evidence="8 9" key="1">
    <citation type="submission" date="2019-03" db="EMBL/GenBank/DDBJ databases">
        <title>Genomic Encyclopedia of Type Strains, Phase IV (KMG-IV): sequencing the most valuable type-strain genomes for metagenomic binning, comparative biology and taxonomic classification.</title>
        <authorList>
            <person name="Goeker M."/>
        </authorList>
    </citation>
    <scope>NUCLEOTIDE SEQUENCE [LARGE SCALE GENOMIC DNA]</scope>
    <source>
        <strain evidence="8 9">DSM 21667</strain>
    </source>
</reference>
<sequence>MNQADVWSGGKAVVVDDNAASAFLLADFLRMIGHRADVLASAQLDVLVDAILAKEPDLVFLDLMLGQLSGHDVARVLRERGCEAYLVAVTGWGEPDDQKFSLDVGFDEHWTKPLDTSRVEVFMREKPRRSSKAAA</sequence>
<dbReference type="SUPFAM" id="SSF52172">
    <property type="entry name" value="CheY-like"/>
    <property type="match status" value="1"/>
</dbReference>
<dbReference type="GO" id="GO:0000156">
    <property type="term" value="F:phosphorelay response regulator activity"/>
    <property type="evidence" value="ECO:0007669"/>
    <property type="project" value="TreeGrafter"/>
</dbReference>
<dbReference type="Gene3D" id="3.40.50.2300">
    <property type="match status" value="1"/>
</dbReference>
<dbReference type="AlphaFoldDB" id="A0A4R6Z4X4"/>
<dbReference type="InterPro" id="IPR039420">
    <property type="entry name" value="WalR-like"/>
</dbReference>
<dbReference type="GO" id="GO:0032993">
    <property type="term" value="C:protein-DNA complex"/>
    <property type="evidence" value="ECO:0007669"/>
    <property type="project" value="TreeGrafter"/>
</dbReference>
<name>A0A4R6Z4X4_9GAMM</name>
<evidence type="ECO:0000256" key="1">
    <source>
        <dbReference type="ARBA" id="ARBA00022553"/>
    </source>
</evidence>
<dbReference type="Pfam" id="PF00072">
    <property type="entry name" value="Response_reg"/>
    <property type="match status" value="1"/>
</dbReference>
<feature type="modified residue" description="4-aspartylphosphate" evidence="6">
    <location>
        <position position="62"/>
    </location>
</feature>
<dbReference type="GO" id="GO:0000976">
    <property type="term" value="F:transcription cis-regulatory region binding"/>
    <property type="evidence" value="ECO:0007669"/>
    <property type="project" value="TreeGrafter"/>
</dbReference>
<evidence type="ECO:0000256" key="4">
    <source>
        <dbReference type="ARBA" id="ARBA00023125"/>
    </source>
</evidence>
<organism evidence="8 9">
    <name type="scientific">Tahibacter aquaticus</name>
    <dbReference type="NCBI Taxonomy" id="520092"/>
    <lineage>
        <taxon>Bacteria</taxon>
        <taxon>Pseudomonadati</taxon>
        <taxon>Pseudomonadota</taxon>
        <taxon>Gammaproteobacteria</taxon>
        <taxon>Lysobacterales</taxon>
        <taxon>Rhodanobacteraceae</taxon>
        <taxon>Tahibacter</taxon>
    </lineage>
</organism>
<evidence type="ECO:0000256" key="6">
    <source>
        <dbReference type="PROSITE-ProRule" id="PRU00169"/>
    </source>
</evidence>
<dbReference type="SMART" id="SM00448">
    <property type="entry name" value="REC"/>
    <property type="match status" value="1"/>
</dbReference>
<keyword evidence="5" id="KW-0804">Transcription</keyword>
<keyword evidence="2" id="KW-0902">Two-component regulatory system</keyword>
<feature type="domain" description="Response regulatory" evidence="7">
    <location>
        <begin position="11"/>
        <end position="127"/>
    </location>
</feature>
<evidence type="ECO:0000259" key="7">
    <source>
        <dbReference type="PROSITE" id="PS50110"/>
    </source>
</evidence>
<dbReference type="GO" id="GO:0005829">
    <property type="term" value="C:cytosol"/>
    <property type="evidence" value="ECO:0007669"/>
    <property type="project" value="TreeGrafter"/>
</dbReference>
<dbReference type="EMBL" id="SNZH01000003">
    <property type="protein sequence ID" value="TDR46747.1"/>
    <property type="molecule type" value="Genomic_DNA"/>
</dbReference>
<keyword evidence="9" id="KW-1185">Reference proteome</keyword>
<accession>A0A4R6Z4X4</accession>
<gene>
    <name evidence="8" type="ORF">DFR29_103283</name>
</gene>
<dbReference type="Proteomes" id="UP000295293">
    <property type="component" value="Unassembled WGS sequence"/>
</dbReference>
<evidence type="ECO:0000256" key="3">
    <source>
        <dbReference type="ARBA" id="ARBA00023015"/>
    </source>
</evidence>
<keyword evidence="1 6" id="KW-0597">Phosphoprotein</keyword>
<evidence type="ECO:0000256" key="2">
    <source>
        <dbReference type="ARBA" id="ARBA00023012"/>
    </source>
</evidence>
<evidence type="ECO:0000313" key="9">
    <source>
        <dbReference type="Proteomes" id="UP000295293"/>
    </source>
</evidence>
<protein>
    <submittedName>
        <fullName evidence="8">Response regulator receiver domain-containing protein</fullName>
    </submittedName>
</protein>
<evidence type="ECO:0000256" key="5">
    <source>
        <dbReference type="ARBA" id="ARBA00023163"/>
    </source>
</evidence>
<dbReference type="InterPro" id="IPR001789">
    <property type="entry name" value="Sig_transdc_resp-reg_receiver"/>
</dbReference>
<keyword evidence="4" id="KW-0238">DNA-binding</keyword>
<dbReference type="GO" id="GO:0006355">
    <property type="term" value="P:regulation of DNA-templated transcription"/>
    <property type="evidence" value="ECO:0007669"/>
    <property type="project" value="TreeGrafter"/>
</dbReference>
<dbReference type="PANTHER" id="PTHR48111:SF1">
    <property type="entry name" value="TWO-COMPONENT RESPONSE REGULATOR ORR33"/>
    <property type="match status" value="1"/>
</dbReference>
<comment type="caution">
    <text evidence="8">The sequence shown here is derived from an EMBL/GenBank/DDBJ whole genome shotgun (WGS) entry which is preliminary data.</text>
</comment>
<dbReference type="PANTHER" id="PTHR48111">
    <property type="entry name" value="REGULATOR OF RPOS"/>
    <property type="match status" value="1"/>
</dbReference>
<keyword evidence="3" id="KW-0805">Transcription regulation</keyword>
<dbReference type="InterPro" id="IPR011006">
    <property type="entry name" value="CheY-like_superfamily"/>
</dbReference>
<dbReference type="PROSITE" id="PS50110">
    <property type="entry name" value="RESPONSE_REGULATORY"/>
    <property type="match status" value="1"/>
</dbReference>
<dbReference type="RefSeq" id="WP_166653932.1">
    <property type="nucleotide sequence ID" value="NZ_SNZH01000003.1"/>
</dbReference>
<evidence type="ECO:0000313" key="8">
    <source>
        <dbReference type="EMBL" id="TDR46747.1"/>
    </source>
</evidence>